<protein>
    <recommendedName>
        <fullName evidence="5">LRRCT domain-containing protein</fullName>
    </recommendedName>
</protein>
<dbReference type="PANTHER" id="PTHR24369:SF216">
    <property type="entry name" value="CD180 MOLECULE"/>
    <property type="match status" value="1"/>
</dbReference>
<keyword evidence="3" id="KW-0677">Repeat</keyword>
<sequence>MKPLLGWAALICLAPSVPPILTVKSWDTMQLRAARSRCTNLLAASYIENQQHLQHLELRDLRGLGELRNLTIVKSGLRLVAPDAFHFTPRLSHLNLSFNALESLSWKTVQGLSLQELVLSGNPLHCSCALRWLQRWEEEGLGGVHEQKLQCHGQGPLAHMPNASCGVPMLKVQVPNASVDVGDDVLLWCQVEGRGLEQAGWILTELEQSATVMSRPVYSCTRRWKCTTGASPSLWMGSRHRLCAGSSMAPCSMRPASSSPSFWSRRPMRLCGTGVCASTSPPTSTTATTRCWLPTPSARPPPPSWLPSWTTLSSSTPRTPSLILTAHLETRWRRRTKHLLGSRWLWAWPSLPASSFLCCSLCSTNAEGETSLGSTARLSWLQRTGWPCPCIS</sequence>
<dbReference type="InterPro" id="IPR001611">
    <property type="entry name" value="Leu-rich_rpt"/>
</dbReference>
<feature type="domain" description="LRRCT" evidence="5">
    <location>
        <begin position="122"/>
        <end position="166"/>
    </location>
</feature>
<dbReference type="AlphaFoldDB" id="A0A2K5JLW7"/>
<dbReference type="InterPro" id="IPR031635">
    <property type="entry name" value="NTRK_LRRCT"/>
</dbReference>
<keyword evidence="2 4" id="KW-0732">Signal</keyword>
<dbReference type="Pfam" id="PF13855">
    <property type="entry name" value="LRR_8"/>
    <property type="match status" value="1"/>
</dbReference>
<keyword evidence="7" id="KW-1185">Reference proteome</keyword>
<organism evidence="6 7">
    <name type="scientific">Colobus angolensis palliatus</name>
    <name type="common">Peters' Angolan colobus</name>
    <dbReference type="NCBI Taxonomy" id="336983"/>
    <lineage>
        <taxon>Eukaryota</taxon>
        <taxon>Metazoa</taxon>
        <taxon>Chordata</taxon>
        <taxon>Craniata</taxon>
        <taxon>Vertebrata</taxon>
        <taxon>Euteleostomi</taxon>
        <taxon>Mammalia</taxon>
        <taxon>Eutheria</taxon>
        <taxon>Euarchontoglires</taxon>
        <taxon>Primates</taxon>
        <taxon>Haplorrhini</taxon>
        <taxon>Catarrhini</taxon>
        <taxon>Cercopithecidae</taxon>
        <taxon>Colobinae</taxon>
        <taxon>Colobus</taxon>
    </lineage>
</organism>
<name>A0A2K5JLW7_COLAP</name>
<accession>A0A2K5JLW7</accession>
<proteinExistence type="predicted"/>
<dbReference type="InterPro" id="IPR050541">
    <property type="entry name" value="LRR_TM_domain-containing"/>
</dbReference>
<dbReference type="Proteomes" id="UP000233080">
    <property type="component" value="Unassembled WGS sequence"/>
</dbReference>
<evidence type="ECO:0000256" key="4">
    <source>
        <dbReference type="SAM" id="SignalP"/>
    </source>
</evidence>
<evidence type="ECO:0000256" key="2">
    <source>
        <dbReference type="ARBA" id="ARBA00022729"/>
    </source>
</evidence>
<dbReference type="SMART" id="SM00082">
    <property type="entry name" value="LRRCT"/>
    <property type="match status" value="1"/>
</dbReference>
<dbReference type="SUPFAM" id="SSF52058">
    <property type="entry name" value="L domain-like"/>
    <property type="match status" value="1"/>
</dbReference>
<evidence type="ECO:0000313" key="7">
    <source>
        <dbReference type="Proteomes" id="UP000233080"/>
    </source>
</evidence>
<dbReference type="Pfam" id="PF16920">
    <property type="entry name" value="LRRCT_2"/>
    <property type="match status" value="1"/>
</dbReference>
<feature type="signal peptide" evidence="4">
    <location>
        <begin position="1"/>
        <end position="19"/>
    </location>
</feature>
<dbReference type="InterPro" id="IPR032675">
    <property type="entry name" value="LRR_dom_sf"/>
</dbReference>
<evidence type="ECO:0000256" key="3">
    <source>
        <dbReference type="ARBA" id="ARBA00022737"/>
    </source>
</evidence>
<reference evidence="6" key="1">
    <citation type="submission" date="2025-08" db="UniProtKB">
        <authorList>
            <consortium name="Ensembl"/>
        </authorList>
    </citation>
    <scope>IDENTIFICATION</scope>
</reference>
<dbReference type="GO" id="GO:0005886">
    <property type="term" value="C:plasma membrane"/>
    <property type="evidence" value="ECO:0007669"/>
    <property type="project" value="TreeGrafter"/>
</dbReference>
<evidence type="ECO:0000256" key="1">
    <source>
        <dbReference type="ARBA" id="ARBA00022614"/>
    </source>
</evidence>
<feature type="chain" id="PRO_5014340951" description="LRRCT domain-containing protein" evidence="4">
    <location>
        <begin position="20"/>
        <end position="392"/>
    </location>
</feature>
<dbReference type="PANTHER" id="PTHR24369">
    <property type="entry name" value="ANTIGEN BSP, PUTATIVE-RELATED"/>
    <property type="match status" value="1"/>
</dbReference>
<reference evidence="6" key="2">
    <citation type="submission" date="2025-09" db="UniProtKB">
        <authorList>
            <consortium name="Ensembl"/>
        </authorList>
    </citation>
    <scope>IDENTIFICATION</scope>
</reference>
<keyword evidence="1" id="KW-0433">Leucine-rich repeat</keyword>
<evidence type="ECO:0000313" key="6">
    <source>
        <dbReference type="Ensembl" id="ENSCANP00000029831.1"/>
    </source>
</evidence>
<dbReference type="Gene3D" id="3.80.10.10">
    <property type="entry name" value="Ribonuclease Inhibitor"/>
    <property type="match status" value="1"/>
</dbReference>
<dbReference type="InterPro" id="IPR000483">
    <property type="entry name" value="Cys-rich_flank_reg_C"/>
</dbReference>
<evidence type="ECO:0000259" key="5">
    <source>
        <dbReference type="SMART" id="SM00082"/>
    </source>
</evidence>
<dbReference type="FunFam" id="3.80.10.10:FF:000163">
    <property type="entry name" value="Tyrosine-protein kinase receptor"/>
    <property type="match status" value="1"/>
</dbReference>
<dbReference type="Ensembl" id="ENSCANT00000053018.1">
    <property type="protein sequence ID" value="ENSCANP00000029831.1"/>
    <property type="gene ID" value="ENSCANG00000038563.1"/>
</dbReference>